<feature type="transmembrane region" description="Helical" evidence="1">
    <location>
        <begin position="331"/>
        <end position="355"/>
    </location>
</feature>
<name>A0A832M3K2_9CYAN</name>
<keyword evidence="1" id="KW-0812">Transmembrane</keyword>
<sequence>MLNAFQIQLYQRLQEFKLDDPTHEFGFTRHLMKNQGWTLTYAERAIAEYKKFAFLTVVANHQVVPSDQVDQVWHAHVLLTQSYWEEFCPKVLGKKLHHHPARGGRAERAEFHHLYAQTIASYQLFFGAPPTDIWSPADVRFGSELKMQRINLSNYWVIPKRLPQLSRPKVLIAAVMIALITAGCRTAEQGATLERLVGVLTANQLVAIFSMAVILGLGLRYLIRSPSRQLQIPQLDVYQMAYLAGGSSRAVELALTQLVYRGYLRPNVRNRTFAIAKLLPPEAPSLEHQVVQQVHQTPEFKNLRQPNKYDMHILQSQLEQERLLMAGWAALIGRSFGLFFLVTVLVLIVGIIAAIPNTMTVLWLVIGIITLCCIAPAGRTRWGSQILSDLQKNHDRYDTAQRFALYGHQGLSGGALDDLKQIVKAQEDEESGSGGCGC</sequence>
<protein>
    <submittedName>
        <fullName evidence="2">TIGR04222 domain-containing membrane protein</fullName>
    </submittedName>
</protein>
<dbReference type="InterPro" id="IPR026467">
    <property type="entry name" value="Ser/Gly_Cys_C_dom"/>
</dbReference>
<dbReference type="AlphaFoldDB" id="A0A832M3K2"/>
<keyword evidence="1" id="KW-0472">Membrane</keyword>
<dbReference type="EMBL" id="DSRD01000342">
    <property type="protein sequence ID" value="HGW93673.1"/>
    <property type="molecule type" value="Genomic_DNA"/>
</dbReference>
<evidence type="ECO:0000256" key="1">
    <source>
        <dbReference type="SAM" id="Phobius"/>
    </source>
</evidence>
<accession>A0A832M3K2</accession>
<organism evidence="2">
    <name type="scientific">Oscillatoriales cyanobacterium SpSt-402</name>
    <dbReference type="NCBI Taxonomy" id="2282168"/>
    <lineage>
        <taxon>Bacteria</taxon>
        <taxon>Bacillati</taxon>
        <taxon>Cyanobacteriota</taxon>
        <taxon>Cyanophyceae</taxon>
        <taxon>Oscillatoriophycideae</taxon>
        <taxon>Oscillatoriales</taxon>
    </lineage>
</organism>
<keyword evidence="1" id="KW-1133">Transmembrane helix</keyword>
<comment type="caution">
    <text evidence="2">The sequence shown here is derived from an EMBL/GenBank/DDBJ whole genome shotgun (WGS) entry which is preliminary data.</text>
</comment>
<feature type="transmembrane region" description="Helical" evidence="1">
    <location>
        <begin position="361"/>
        <end position="378"/>
    </location>
</feature>
<gene>
    <name evidence="2" type="ORF">ENR47_05240</name>
</gene>
<dbReference type="NCBIfam" id="TIGR04222">
    <property type="entry name" value="near_uncomplex"/>
    <property type="match status" value="1"/>
</dbReference>
<evidence type="ECO:0000313" key="2">
    <source>
        <dbReference type="EMBL" id="HGW93673.1"/>
    </source>
</evidence>
<feature type="transmembrane region" description="Helical" evidence="1">
    <location>
        <begin position="170"/>
        <end position="188"/>
    </location>
</feature>
<proteinExistence type="predicted"/>
<reference evidence="2" key="1">
    <citation type="journal article" date="2020" name="mSystems">
        <title>Genome- and Community-Level Interaction Insights into Carbon Utilization and Element Cycling Functions of Hydrothermarchaeota in Hydrothermal Sediment.</title>
        <authorList>
            <person name="Zhou Z."/>
            <person name="Liu Y."/>
            <person name="Xu W."/>
            <person name="Pan J."/>
            <person name="Luo Z.H."/>
            <person name="Li M."/>
        </authorList>
    </citation>
    <scope>NUCLEOTIDE SEQUENCE [LARGE SCALE GENOMIC DNA]</scope>
    <source>
        <strain evidence="2">SpSt-402</strain>
    </source>
</reference>
<feature type="transmembrane region" description="Helical" evidence="1">
    <location>
        <begin position="200"/>
        <end position="223"/>
    </location>
</feature>